<sequence>MSSPPTFSGLPFGTMVRIPASTTSSGSSCLPTGSEQNPSADATLRASLPNALSIAAHFDPDGTCREQSSRLLRRRGAHCSRSIPGCWPDSIICDRTAKPTGRGIVAEVYSSPATGGPANQRRRHPRVRRWTARRLGHRRHRRTCDDESPLPALDPAS</sequence>
<evidence type="ECO:0000256" key="1">
    <source>
        <dbReference type="SAM" id="MobiDB-lite"/>
    </source>
</evidence>
<evidence type="ECO:0000313" key="2">
    <source>
        <dbReference type="EMBL" id="CAA9546166.1"/>
    </source>
</evidence>
<feature type="region of interest" description="Disordered" evidence="1">
    <location>
        <begin position="18"/>
        <end position="40"/>
    </location>
</feature>
<protein>
    <submittedName>
        <fullName evidence="2">Uncharacterized protein</fullName>
    </submittedName>
</protein>
<reference evidence="2" key="1">
    <citation type="submission" date="2020-02" db="EMBL/GenBank/DDBJ databases">
        <authorList>
            <person name="Meier V. D."/>
        </authorList>
    </citation>
    <scope>NUCLEOTIDE SEQUENCE</scope>
    <source>
        <strain evidence="2">AVDCRST_MAG73</strain>
    </source>
</reference>
<organism evidence="2">
    <name type="scientific">uncultured Thermomicrobiales bacterium</name>
    <dbReference type="NCBI Taxonomy" id="1645740"/>
    <lineage>
        <taxon>Bacteria</taxon>
        <taxon>Pseudomonadati</taxon>
        <taxon>Thermomicrobiota</taxon>
        <taxon>Thermomicrobia</taxon>
        <taxon>Thermomicrobiales</taxon>
        <taxon>environmental samples</taxon>
    </lineage>
</organism>
<gene>
    <name evidence="2" type="ORF">AVDCRST_MAG73-2430</name>
</gene>
<name>A0A6J4UEF9_9BACT</name>
<feature type="compositionally biased region" description="Basic residues" evidence="1">
    <location>
        <begin position="120"/>
        <end position="142"/>
    </location>
</feature>
<feature type="region of interest" description="Disordered" evidence="1">
    <location>
        <begin position="109"/>
        <end position="157"/>
    </location>
</feature>
<dbReference type="AlphaFoldDB" id="A0A6J4UEF9"/>
<dbReference type="EMBL" id="CADCWE010000160">
    <property type="protein sequence ID" value="CAA9546166.1"/>
    <property type="molecule type" value="Genomic_DNA"/>
</dbReference>
<feature type="compositionally biased region" description="Polar residues" evidence="1">
    <location>
        <begin position="20"/>
        <end position="40"/>
    </location>
</feature>
<proteinExistence type="predicted"/>
<accession>A0A6J4UEF9</accession>